<protein>
    <recommendedName>
        <fullName evidence="2">DUF6705 domain-containing protein</fullName>
    </recommendedName>
</protein>
<evidence type="ECO:0000259" key="2">
    <source>
        <dbReference type="Pfam" id="PF20448"/>
    </source>
</evidence>
<dbReference type="InterPro" id="IPR046551">
    <property type="entry name" value="DUF6705"/>
</dbReference>
<feature type="domain" description="DUF6705" evidence="2">
    <location>
        <begin position="1"/>
        <end position="117"/>
    </location>
</feature>
<organism evidence="3 4">
    <name type="scientific">Pedobacter cryoconitis</name>
    <dbReference type="NCBI Taxonomy" id="188932"/>
    <lineage>
        <taxon>Bacteria</taxon>
        <taxon>Pseudomonadati</taxon>
        <taxon>Bacteroidota</taxon>
        <taxon>Sphingobacteriia</taxon>
        <taxon>Sphingobacteriales</taxon>
        <taxon>Sphingobacteriaceae</taxon>
        <taxon>Pedobacter</taxon>
    </lineage>
</organism>
<evidence type="ECO:0000256" key="1">
    <source>
        <dbReference type="SAM" id="SignalP"/>
    </source>
</evidence>
<gene>
    <name evidence="3" type="ORF">HDF25_000620</name>
</gene>
<reference evidence="3 4" key="1">
    <citation type="submission" date="2020-08" db="EMBL/GenBank/DDBJ databases">
        <title>Genomic Encyclopedia of Type Strains, Phase IV (KMG-V): Genome sequencing to study the core and pangenomes of soil and plant-associated prokaryotes.</title>
        <authorList>
            <person name="Whitman W."/>
        </authorList>
    </citation>
    <scope>NUCLEOTIDE SEQUENCE [LARGE SCALE GENOMIC DNA]</scope>
    <source>
        <strain evidence="3 4">M2T3</strain>
    </source>
</reference>
<dbReference type="Pfam" id="PF20448">
    <property type="entry name" value="DUF6705"/>
    <property type="match status" value="1"/>
</dbReference>
<evidence type="ECO:0000313" key="3">
    <source>
        <dbReference type="EMBL" id="MBB6498483.1"/>
    </source>
</evidence>
<comment type="caution">
    <text evidence="3">The sequence shown here is derived from an EMBL/GenBank/DDBJ whole genome shotgun (WGS) entry which is preliminary data.</text>
</comment>
<dbReference type="RefSeq" id="WP_184622645.1">
    <property type="nucleotide sequence ID" value="NZ_JACHCC010000002.1"/>
</dbReference>
<accession>A0A7X0MIJ0</accession>
<dbReference type="AlphaFoldDB" id="A0A7X0MIJ0"/>
<evidence type="ECO:0000313" key="4">
    <source>
        <dbReference type="Proteomes" id="UP000521017"/>
    </source>
</evidence>
<sequence length="175" mass="20174">MKYIFYIFLLFSVFNVNLTHAQQLPKKGDNLPNPRLKRIAGTWVSIYGSDTLRIKLSFENIKLPVLDLTADVLVGYTYYKNGHSVIIDDIKYSYKTYDDSLNEGRKRASIFGLNELTGDITGSIPDGQTSQSFKYKFIPSSDLNTMTATRQLRERFYINEKPGKGYPDEMIFKRE</sequence>
<dbReference type="Proteomes" id="UP000521017">
    <property type="component" value="Unassembled WGS sequence"/>
</dbReference>
<dbReference type="EMBL" id="JACHCC010000002">
    <property type="protein sequence ID" value="MBB6498483.1"/>
    <property type="molecule type" value="Genomic_DNA"/>
</dbReference>
<keyword evidence="1" id="KW-0732">Signal</keyword>
<feature type="signal peptide" evidence="1">
    <location>
        <begin position="1"/>
        <end position="21"/>
    </location>
</feature>
<proteinExistence type="predicted"/>
<name>A0A7X0MIJ0_9SPHI</name>
<feature type="chain" id="PRO_5031565374" description="DUF6705 domain-containing protein" evidence="1">
    <location>
        <begin position="22"/>
        <end position="175"/>
    </location>
</feature>